<evidence type="ECO:0000313" key="3">
    <source>
        <dbReference type="Proteomes" id="UP000256645"/>
    </source>
</evidence>
<keyword evidence="3" id="KW-1185">Reference proteome</keyword>
<dbReference type="EMBL" id="PDLM01000007">
    <property type="protein sequence ID" value="RDW73046.1"/>
    <property type="molecule type" value="Genomic_DNA"/>
</dbReference>
<feature type="compositionally biased region" description="Polar residues" evidence="1">
    <location>
        <begin position="112"/>
        <end position="121"/>
    </location>
</feature>
<dbReference type="Proteomes" id="UP000256645">
    <property type="component" value="Unassembled WGS sequence"/>
</dbReference>
<feature type="region of interest" description="Disordered" evidence="1">
    <location>
        <begin position="112"/>
        <end position="137"/>
    </location>
</feature>
<feature type="region of interest" description="Disordered" evidence="1">
    <location>
        <begin position="669"/>
        <end position="688"/>
    </location>
</feature>
<feature type="region of interest" description="Disordered" evidence="1">
    <location>
        <begin position="342"/>
        <end position="395"/>
    </location>
</feature>
<feature type="region of interest" description="Disordered" evidence="1">
    <location>
        <begin position="72"/>
        <end position="99"/>
    </location>
</feature>
<feature type="compositionally biased region" description="Basic and acidic residues" evidence="1">
    <location>
        <begin position="193"/>
        <end position="203"/>
    </location>
</feature>
<organism evidence="2 3">
    <name type="scientific">Coleophoma cylindrospora</name>
    <dbReference type="NCBI Taxonomy" id="1849047"/>
    <lineage>
        <taxon>Eukaryota</taxon>
        <taxon>Fungi</taxon>
        <taxon>Dikarya</taxon>
        <taxon>Ascomycota</taxon>
        <taxon>Pezizomycotina</taxon>
        <taxon>Leotiomycetes</taxon>
        <taxon>Helotiales</taxon>
        <taxon>Dermateaceae</taxon>
        <taxon>Coleophoma</taxon>
    </lineage>
</organism>
<feature type="compositionally biased region" description="Polar residues" evidence="1">
    <location>
        <begin position="670"/>
        <end position="688"/>
    </location>
</feature>
<feature type="region of interest" description="Disordered" evidence="1">
    <location>
        <begin position="173"/>
        <end position="203"/>
    </location>
</feature>
<dbReference type="OrthoDB" id="3589895at2759"/>
<evidence type="ECO:0000256" key="1">
    <source>
        <dbReference type="SAM" id="MobiDB-lite"/>
    </source>
</evidence>
<accession>A0A3D8RGG0</accession>
<feature type="compositionally biased region" description="Polar residues" evidence="1">
    <location>
        <begin position="78"/>
        <end position="99"/>
    </location>
</feature>
<sequence>MKYLDRIDPSMLRILQEKATLSGIPEDTFQGVCRRELVAVPAQFVTEADSAYLQWLVVDSIWNNFWPSESMPIPRPSGAQQQLTPVPRSSTSGLNSNPNDLRILADAQAGNVAQPTGLSNNDHAHPSSLPHQNTTTRHTVAVPSSTINNDAGGPGHHTENILCSRRQVNIATHEGSDSGNSQAPFRWTGKQEQFSEKSDTKPREVNRALKNTPPGMPRNSVPLGASHFSDQYSSLEKEMEHKAMAGGFRKEFFITLQKRREEANRNFKDCSRHYRQWYAQRLVWEQWFPRDQFPGTQPLPYERNWGSILIDKARNCVAVAPPPLRNPRFPVAVPILNRGLPCRSEAQSPQRRKEPDLRSPQGETSSRNVTANLSFHPSSANAKVSRGGSGLSQASTHSIASAIARTPISKRERGNIEDRLLRGDFYTPSGSALASHGDYYRPEYKESEPMDQALKNATPSQETLPLEPKACLSASKEWNASGKRPIPKDLEYGRLHYEDETDLGETSFHEKSSPILNRSAKTDINAAQERTAGSKHINLGPPAVIVNGHTILCKKDALEKLLDIFIADTASATLSNNLHCHLLWQRIESGELSFLALPFLRTDFHAAQEAAQFLEEWVVAALQDSNETLLKRWSTTHAPDTGNTRELASQSLSVMDDMGLSVDVQHDTSIDTGLSRQPASSENSRTSATLENDYRLLFSEEAAKAEGGMRLVVDDETGTLVTLKEYKKRTLQRAQTFTRKEAQEMAPSDTTPEVALKRKVGEVNDGEHCEKKRCV</sequence>
<dbReference type="AlphaFoldDB" id="A0A3D8RGG0"/>
<comment type="caution">
    <text evidence="2">The sequence shown here is derived from an EMBL/GenBank/DDBJ whole genome shotgun (WGS) entry which is preliminary data.</text>
</comment>
<name>A0A3D8RGG0_9HELO</name>
<evidence type="ECO:0000313" key="2">
    <source>
        <dbReference type="EMBL" id="RDW73046.1"/>
    </source>
</evidence>
<reference evidence="2 3" key="1">
    <citation type="journal article" date="2018" name="IMA Fungus">
        <title>IMA Genome-F 9: Draft genome sequence of Annulohypoxylon stygium, Aspergillus mulundensis, Berkeleyomyces basicola (syn. Thielaviopsis basicola), Ceratocystis smalleyi, two Cercospora beticola strains, Coleophoma cylindrospora, Fusarium fracticaudum, Phialophora cf. hyalina, and Morchella septimelata.</title>
        <authorList>
            <person name="Wingfield B.D."/>
            <person name="Bills G.F."/>
            <person name="Dong Y."/>
            <person name="Huang W."/>
            <person name="Nel W.J."/>
            <person name="Swalarsk-Parry B.S."/>
            <person name="Vaghefi N."/>
            <person name="Wilken P.M."/>
            <person name="An Z."/>
            <person name="de Beer Z.W."/>
            <person name="De Vos L."/>
            <person name="Chen L."/>
            <person name="Duong T.A."/>
            <person name="Gao Y."/>
            <person name="Hammerbacher A."/>
            <person name="Kikkert J.R."/>
            <person name="Li Y."/>
            <person name="Li H."/>
            <person name="Li K."/>
            <person name="Li Q."/>
            <person name="Liu X."/>
            <person name="Ma X."/>
            <person name="Naidoo K."/>
            <person name="Pethybridge S.J."/>
            <person name="Sun J."/>
            <person name="Steenkamp E.T."/>
            <person name="van der Nest M.A."/>
            <person name="van Wyk S."/>
            <person name="Wingfield M.J."/>
            <person name="Xiong C."/>
            <person name="Yue Q."/>
            <person name="Zhang X."/>
        </authorList>
    </citation>
    <scope>NUCLEOTIDE SEQUENCE [LARGE SCALE GENOMIC DNA]</scope>
    <source>
        <strain evidence="2 3">BP6252</strain>
    </source>
</reference>
<proteinExistence type="predicted"/>
<gene>
    <name evidence="2" type="ORF">BP6252_06953</name>
</gene>
<protein>
    <submittedName>
        <fullName evidence="2">Uncharacterized protein</fullName>
    </submittedName>
</protein>
<feature type="compositionally biased region" description="Polar residues" evidence="1">
    <location>
        <begin position="361"/>
        <end position="382"/>
    </location>
</feature>